<evidence type="ECO:0000256" key="1">
    <source>
        <dbReference type="SAM" id="Phobius"/>
    </source>
</evidence>
<dbReference type="VEuPathDB" id="FungiDB:ASPCADRAFT_509944"/>
<dbReference type="PANTHER" id="PTHR12203:SF112">
    <property type="entry name" value="DUF821 DOMAIN PROTEIN (AFU_ORTHOLOGUE AFUA_2G14740)"/>
    <property type="match status" value="1"/>
</dbReference>
<keyword evidence="1" id="KW-0472">Membrane</keyword>
<dbReference type="Proteomes" id="UP000188318">
    <property type="component" value="Unassembled WGS sequence"/>
</dbReference>
<dbReference type="PANTHER" id="PTHR12203">
    <property type="entry name" value="KDEL LYS-ASP-GLU-LEU CONTAINING - RELATED"/>
    <property type="match status" value="1"/>
</dbReference>
<dbReference type="Pfam" id="PF05686">
    <property type="entry name" value="Glyco_transf_90"/>
    <property type="match status" value="1"/>
</dbReference>
<name>A0A1R3RAM6_ASPC5</name>
<evidence type="ECO:0000313" key="4">
    <source>
        <dbReference type="Proteomes" id="UP000188318"/>
    </source>
</evidence>
<feature type="domain" description="Glycosyl transferase CAP10" evidence="2">
    <location>
        <begin position="169"/>
        <end position="418"/>
    </location>
</feature>
<dbReference type="OMA" id="PRWIQHW"/>
<reference evidence="4" key="1">
    <citation type="journal article" date="2017" name="Genome Biol.">
        <title>Comparative genomics reveals high biological diversity and specific adaptations in the industrially and medically important fungal genus Aspergillus.</title>
        <authorList>
            <person name="de Vries R.P."/>
            <person name="Riley R."/>
            <person name="Wiebenga A."/>
            <person name="Aguilar-Osorio G."/>
            <person name="Amillis S."/>
            <person name="Uchima C.A."/>
            <person name="Anderluh G."/>
            <person name="Asadollahi M."/>
            <person name="Askin M."/>
            <person name="Barry K."/>
            <person name="Battaglia E."/>
            <person name="Bayram O."/>
            <person name="Benocci T."/>
            <person name="Braus-Stromeyer S.A."/>
            <person name="Caldana C."/>
            <person name="Canovas D."/>
            <person name="Cerqueira G.C."/>
            <person name="Chen F."/>
            <person name="Chen W."/>
            <person name="Choi C."/>
            <person name="Clum A."/>
            <person name="Dos Santos R.A."/>
            <person name="Damasio A.R."/>
            <person name="Diallinas G."/>
            <person name="Emri T."/>
            <person name="Fekete E."/>
            <person name="Flipphi M."/>
            <person name="Freyberg S."/>
            <person name="Gallo A."/>
            <person name="Gournas C."/>
            <person name="Habgood R."/>
            <person name="Hainaut M."/>
            <person name="Harispe M.L."/>
            <person name="Henrissat B."/>
            <person name="Hilden K.S."/>
            <person name="Hope R."/>
            <person name="Hossain A."/>
            <person name="Karabika E."/>
            <person name="Karaffa L."/>
            <person name="Karanyi Z."/>
            <person name="Krasevec N."/>
            <person name="Kuo A."/>
            <person name="Kusch H."/>
            <person name="LaButti K."/>
            <person name="Lagendijk E.L."/>
            <person name="Lapidus A."/>
            <person name="Levasseur A."/>
            <person name="Lindquist E."/>
            <person name="Lipzen A."/>
            <person name="Logrieco A.F."/>
            <person name="MacCabe A."/>
            <person name="Maekelae M.R."/>
            <person name="Malavazi I."/>
            <person name="Melin P."/>
            <person name="Meyer V."/>
            <person name="Mielnichuk N."/>
            <person name="Miskei M."/>
            <person name="Molnar A.P."/>
            <person name="Mule G."/>
            <person name="Ngan C.Y."/>
            <person name="Orejas M."/>
            <person name="Orosz E."/>
            <person name="Ouedraogo J.P."/>
            <person name="Overkamp K.M."/>
            <person name="Park H.-S."/>
            <person name="Perrone G."/>
            <person name="Piumi F."/>
            <person name="Punt P.J."/>
            <person name="Ram A.F."/>
            <person name="Ramon A."/>
            <person name="Rauscher S."/>
            <person name="Record E."/>
            <person name="Riano-Pachon D.M."/>
            <person name="Robert V."/>
            <person name="Roehrig J."/>
            <person name="Ruller R."/>
            <person name="Salamov A."/>
            <person name="Salih N.S."/>
            <person name="Samson R.A."/>
            <person name="Sandor E."/>
            <person name="Sanguinetti M."/>
            <person name="Schuetze T."/>
            <person name="Sepcic K."/>
            <person name="Shelest E."/>
            <person name="Sherlock G."/>
            <person name="Sophianopoulou V."/>
            <person name="Squina F.M."/>
            <person name="Sun H."/>
            <person name="Susca A."/>
            <person name="Todd R.B."/>
            <person name="Tsang A."/>
            <person name="Unkles S.E."/>
            <person name="van de Wiele N."/>
            <person name="van Rossen-Uffink D."/>
            <person name="Oliveira J.V."/>
            <person name="Vesth T.C."/>
            <person name="Visser J."/>
            <person name="Yu J.-H."/>
            <person name="Zhou M."/>
            <person name="Andersen M.R."/>
            <person name="Archer D.B."/>
            <person name="Baker S.E."/>
            <person name="Benoit I."/>
            <person name="Brakhage A.A."/>
            <person name="Braus G.H."/>
            <person name="Fischer R."/>
            <person name="Frisvad J.C."/>
            <person name="Goldman G.H."/>
            <person name="Houbraken J."/>
            <person name="Oakley B."/>
            <person name="Pocsi I."/>
            <person name="Scazzocchio C."/>
            <person name="Seiboth B."/>
            <person name="vanKuyk P.A."/>
            <person name="Wortman J."/>
            <person name="Dyer P.S."/>
            <person name="Grigoriev I.V."/>
        </authorList>
    </citation>
    <scope>NUCLEOTIDE SEQUENCE [LARGE SCALE GENOMIC DNA]</scope>
    <source>
        <strain evidence="4">ITEM 5010</strain>
    </source>
</reference>
<keyword evidence="4" id="KW-1185">Reference proteome</keyword>
<organism evidence="3 4">
    <name type="scientific">Aspergillus carbonarius (strain ITEM 5010)</name>
    <dbReference type="NCBI Taxonomy" id="602072"/>
    <lineage>
        <taxon>Eukaryota</taxon>
        <taxon>Fungi</taxon>
        <taxon>Dikarya</taxon>
        <taxon>Ascomycota</taxon>
        <taxon>Pezizomycotina</taxon>
        <taxon>Eurotiomycetes</taxon>
        <taxon>Eurotiomycetidae</taxon>
        <taxon>Eurotiales</taxon>
        <taxon>Aspergillaceae</taxon>
        <taxon>Aspergillus</taxon>
        <taxon>Aspergillus subgen. Circumdati</taxon>
    </lineage>
</organism>
<feature type="transmembrane region" description="Helical" evidence="1">
    <location>
        <begin position="12"/>
        <end position="32"/>
    </location>
</feature>
<gene>
    <name evidence="3" type="ORF">ASPCADRAFT_509944</name>
</gene>
<dbReference type="SMART" id="SM00672">
    <property type="entry name" value="CAP10"/>
    <property type="match status" value="1"/>
</dbReference>
<protein>
    <recommendedName>
        <fullName evidence="2">Glycosyl transferase CAP10 domain-containing protein</fullName>
    </recommendedName>
</protein>
<evidence type="ECO:0000313" key="3">
    <source>
        <dbReference type="EMBL" id="OOF91522.1"/>
    </source>
</evidence>
<sequence length="444" mass="50390">MAMQLLQGQSPGFRFLASGAALSLIITTFIIFGTRYSNDVAKYALKASLKPAPQSCSHSPQLVSVNDTTWEFVVERDGDNHGLSDTQCRLAFPKLFVELDKSASRRKASRITFKELDSLEVEDGMVRGIIDRGELHIVDFGAMPATFTRGKASLHALHRALASFPDRESLPSIEFILSTEDYSNNEGPIWSYSKRDEQENVWLMPDFGYWSWPEVKIGPYKEIRRRIAAVDDGEVTIDGKFAPGLPFQDKKKQLAWRGSVATNPEIRGKLLKAAQGRSWASIRVIDWDDENDVRFNLLPMEEYCQYMFLAHTEGRSFSGRGKYLLNCRSVVVSHQLVWREAHHAALIASGPEANYVEVERDFSDLDRKMAFLIDNPEAAQRIAENAVKTFRDRYLTPAAESCYWRHLVRQYASSCEFEPVLYTLENGKKQPRGVPFESWVLTGL</sequence>
<dbReference type="InterPro" id="IPR051091">
    <property type="entry name" value="O-Glucosyltr/Glycosyltrsf_90"/>
</dbReference>
<dbReference type="InterPro" id="IPR006598">
    <property type="entry name" value="CAP10"/>
</dbReference>
<accession>A0A1R3RAM6</accession>
<dbReference type="AlphaFoldDB" id="A0A1R3RAM6"/>
<proteinExistence type="predicted"/>
<keyword evidence="1" id="KW-0812">Transmembrane</keyword>
<dbReference type="OrthoDB" id="202415at2759"/>
<dbReference type="EMBL" id="KV907510">
    <property type="protein sequence ID" value="OOF91522.1"/>
    <property type="molecule type" value="Genomic_DNA"/>
</dbReference>
<keyword evidence="1" id="KW-1133">Transmembrane helix</keyword>
<evidence type="ECO:0000259" key="2">
    <source>
        <dbReference type="SMART" id="SM00672"/>
    </source>
</evidence>